<protein>
    <recommendedName>
        <fullName evidence="7">Efficient mitochondria targeting-associated protein 19</fullName>
    </recommendedName>
</protein>
<evidence type="ECO:0000313" key="9">
    <source>
        <dbReference type="EMBL" id="TVY89935.1"/>
    </source>
</evidence>
<keyword evidence="4 7" id="KW-0256">Endoplasmic reticulum</keyword>
<dbReference type="EMBL" id="QGML01001041">
    <property type="protein sequence ID" value="TVY89935.1"/>
    <property type="molecule type" value="Genomic_DNA"/>
</dbReference>
<comment type="caution">
    <text evidence="9">The sequence shown here is derived from an EMBL/GenBank/DDBJ whole genome shotgun (WGS) entry which is preliminary data.</text>
</comment>
<dbReference type="PANTHER" id="PTHR31204">
    <property type="entry name" value="SIGMA INTRACELLULAR RECEPTOR 2"/>
    <property type="match status" value="1"/>
</dbReference>
<evidence type="ECO:0000256" key="3">
    <source>
        <dbReference type="ARBA" id="ARBA00022692"/>
    </source>
</evidence>
<comment type="similarity">
    <text evidence="2">Belongs to the TMEM97/sigma-2 receptor family.</text>
</comment>
<evidence type="ECO:0000256" key="1">
    <source>
        <dbReference type="ARBA" id="ARBA00004477"/>
    </source>
</evidence>
<feature type="transmembrane region" description="Helical" evidence="7">
    <location>
        <begin position="12"/>
        <end position="34"/>
    </location>
</feature>
<keyword evidence="6 7" id="KW-0472">Membrane</keyword>
<sequence>MGDSILSRKRDLVYLIHFSISLPMAFLMDLQAIYPSSMVPGFMLSLKNYYINTYNDRFFVETPPFFKLFIWSELFFQAPVMLWALGGLYRNSPKVSLVLLPYSTVVFLTTVTCMFEFAFWPVPSTEKIELCKLYGPYLAISAFMAVDMYLRLNNVIARASTASSTRVKKAQ</sequence>
<evidence type="ECO:0000313" key="10">
    <source>
        <dbReference type="Proteomes" id="UP000315522"/>
    </source>
</evidence>
<dbReference type="InterPro" id="IPR033118">
    <property type="entry name" value="EXPERA"/>
</dbReference>
<proteinExistence type="inferred from homology"/>
<feature type="transmembrane region" description="Helical" evidence="7">
    <location>
        <begin position="97"/>
        <end position="122"/>
    </location>
</feature>
<dbReference type="AlphaFoldDB" id="A0A559MAE7"/>
<dbReference type="Pfam" id="PF05241">
    <property type="entry name" value="EBP"/>
    <property type="match status" value="1"/>
</dbReference>
<gene>
    <name evidence="9" type="ORF">LAWI1_G003450</name>
</gene>
<evidence type="ECO:0000256" key="4">
    <source>
        <dbReference type="ARBA" id="ARBA00022824"/>
    </source>
</evidence>
<keyword evidence="10" id="KW-1185">Reference proteome</keyword>
<keyword evidence="3 7" id="KW-0812">Transmembrane</keyword>
<dbReference type="GO" id="GO:0005789">
    <property type="term" value="C:endoplasmic reticulum membrane"/>
    <property type="evidence" value="ECO:0007669"/>
    <property type="project" value="UniProtKB-SubCell"/>
</dbReference>
<evidence type="ECO:0000256" key="2">
    <source>
        <dbReference type="ARBA" id="ARBA00009096"/>
    </source>
</evidence>
<evidence type="ECO:0000256" key="6">
    <source>
        <dbReference type="ARBA" id="ARBA00023136"/>
    </source>
</evidence>
<comment type="subcellular location">
    <subcellularLocation>
        <location evidence="1">Endoplasmic reticulum membrane</location>
        <topology evidence="1">Multi-pass membrane protein</topology>
    </subcellularLocation>
</comment>
<dbReference type="PIRSF" id="PIRSF031032">
    <property type="entry name" value="TMP_97_prd"/>
    <property type="match status" value="1"/>
</dbReference>
<keyword evidence="5 7" id="KW-1133">Transmembrane helix</keyword>
<feature type="domain" description="EXPERA" evidence="8">
    <location>
        <begin position="10"/>
        <end position="145"/>
    </location>
</feature>
<accession>A0A559MAE7</accession>
<dbReference type="InterPro" id="IPR016964">
    <property type="entry name" value="Sigma2_recept"/>
</dbReference>
<dbReference type="InterPro" id="IPR051987">
    <property type="entry name" value="Sigma-2_receptor-like"/>
</dbReference>
<dbReference type="PANTHER" id="PTHR31204:SF1">
    <property type="entry name" value="SIGMA INTRACELLULAR RECEPTOR 2"/>
    <property type="match status" value="1"/>
</dbReference>
<dbReference type="PROSITE" id="PS51751">
    <property type="entry name" value="EXPERA"/>
    <property type="match status" value="1"/>
</dbReference>
<evidence type="ECO:0000256" key="5">
    <source>
        <dbReference type="ARBA" id="ARBA00022989"/>
    </source>
</evidence>
<feature type="transmembrane region" description="Helical" evidence="7">
    <location>
        <begin position="134"/>
        <end position="150"/>
    </location>
</feature>
<reference evidence="9 10" key="1">
    <citation type="submission" date="2018-05" db="EMBL/GenBank/DDBJ databases">
        <title>Genome sequencing and assembly of the regulated plant pathogen Lachnellula willkommii and related sister species for the development of diagnostic species identification markers.</title>
        <authorList>
            <person name="Giroux E."/>
            <person name="Bilodeau G."/>
        </authorList>
    </citation>
    <scope>NUCLEOTIDE SEQUENCE [LARGE SCALE GENOMIC DNA]</scope>
    <source>
        <strain evidence="9 10">CBS 172.35</strain>
    </source>
</reference>
<dbReference type="Proteomes" id="UP000315522">
    <property type="component" value="Unassembled WGS sequence"/>
</dbReference>
<evidence type="ECO:0000259" key="8">
    <source>
        <dbReference type="PROSITE" id="PS51751"/>
    </source>
</evidence>
<organism evidence="9 10">
    <name type="scientific">Lachnellula willkommii</name>
    <dbReference type="NCBI Taxonomy" id="215461"/>
    <lineage>
        <taxon>Eukaryota</taxon>
        <taxon>Fungi</taxon>
        <taxon>Dikarya</taxon>
        <taxon>Ascomycota</taxon>
        <taxon>Pezizomycotina</taxon>
        <taxon>Leotiomycetes</taxon>
        <taxon>Helotiales</taxon>
        <taxon>Lachnaceae</taxon>
        <taxon>Lachnellula</taxon>
    </lineage>
</organism>
<evidence type="ECO:0000256" key="7">
    <source>
        <dbReference type="PIRNR" id="PIRNR031032"/>
    </source>
</evidence>
<feature type="transmembrane region" description="Helical" evidence="7">
    <location>
        <begin position="65"/>
        <end position="85"/>
    </location>
</feature>
<name>A0A559MAE7_9HELO</name>